<gene>
    <name evidence="2" type="ORF">LUZ62_076474</name>
</gene>
<dbReference type="SMART" id="SM00239">
    <property type="entry name" value="C2"/>
    <property type="match status" value="1"/>
</dbReference>
<dbReference type="EMBL" id="JAMFTS010000004">
    <property type="protein sequence ID" value="KAJ4766099.1"/>
    <property type="molecule type" value="Genomic_DNA"/>
</dbReference>
<dbReference type="AlphaFoldDB" id="A0AAV8DDK4"/>
<dbReference type="PROSITE" id="PS50004">
    <property type="entry name" value="C2"/>
    <property type="match status" value="1"/>
</dbReference>
<dbReference type="GO" id="GO:0006952">
    <property type="term" value="P:defense response"/>
    <property type="evidence" value="ECO:0007669"/>
    <property type="project" value="InterPro"/>
</dbReference>
<dbReference type="Pfam" id="PF00168">
    <property type="entry name" value="C2"/>
    <property type="match status" value="1"/>
</dbReference>
<organism evidence="2 3">
    <name type="scientific">Rhynchospora pubera</name>
    <dbReference type="NCBI Taxonomy" id="906938"/>
    <lineage>
        <taxon>Eukaryota</taxon>
        <taxon>Viridiplantae</taxon>
        <taxon>Streptophyta</taxon>
        <taxon>Embryophyta</taxon>
        <taxon>Tracheophyta</taxon>
        <taxon>Spermatophyta</taxon>
        <taxon>Magnoliopsida</taxon>
        <taxon>Liliopsida</taxon>
        <taxon>Poales</taxon>
        <taxon>Cyperaceae</taxon>
        <taxon>Cyperoideae</taxon>
        <taxon>Rhynchosporeae</taxon>
        <taxon>Rhynchospora</taxon>
    </lineage>
</organism>
<dbReference type="SUPFAM" id="SSF49562">
    <property type="entry name" value="C2 domain (Calcium/lipid-binding domain, CaLB)"/>
    <property type="match status" value="1"/>
</dbReference>
<name>A0AAV8DDK4_9POAL</name>
<dbReference type="InterPro" id="IPR035892">
    <property type="entry name" value="C2_domain_sf"/>
</dbReference>
<dbReference type="Proteomes" id="UP001140206">
    <property type="component" value="Chromosome 4"/>
</dbReference>
<evidence type="ECO:0000313" key="3">
    <source>
        <dbReference type="Proteomes" id="UP001140206"/>
    </source>
</evidence>
<comment type="caution">
    <text evidence="2">The sequence shown here is derived from an EMBL/GenBank/DDBJ whole genome shotgun (WGS) entry which is preliminary data.</text>
</comment>
<proteinExistence type="predicted"/>
<evidence type="ECO:0000259" key="1">
    <source>
        <dbReference type="PROSITE" id="PS50004"/>
    </source>
</evidence>
<dbReference type="InterPro" id="IPR000008">
    <property type="entry name" value="C2_dom"/>
</dbReference>
<dbReference type="PANTHER" id="PTHR32246:SF169">
    <property type="entry name" value="PROTEIN SRC2-LIKE"/>
    <property type="match status" value="1"/>
</dbReference>
<evidence type="ECO:0000313" key="2">
    <source>
        <dbReference type="EMBL" id="KAJ4766099.1"/>
    </source>
</evidence>
<feature type="domain" description="C2" evidence="1">
    <location>
        <begin position="1"/>
        <end position="107"/>
    </location>
</feature>
<accession>A0AAV8DDK4</accession>
<dbReference type="Gene3D" id="2.60.40.150">
    <property type="entry name" value="C2 domain"/>
    <property type="match status" value="1"/>
</dbReference>
<keyword evidence="3" id="KW-1185">Reference proteome</keyword>
<dbReference type="InterPro" id="IPR044750">
    <property type="entry name" value="C2_SRC2/BAP"/>
</dbReference>
<sequence>MNKQSILLKSISCKGIKSANLFQSPSLYAAVSLSATSQSHKTPVDTANGENPEWDCRMRFDLPSDGQDLFLEFELTAQGLLGDRIVGTARVPISDLFNGGSRGHVSYQVRWPDGKSNGTIDLWYELEGSKPPRDMPFDFNFSAEPSAPPPADFSYKPPVELGSVYPPTLPGTVSVNSQPVNPVPVCYPPMPGLATYNTGEPDRINGTPSGTEFMPYPPPPSSGLYPPVDSGFGSMAPCYLPPDIHNPPMDPAVSGSMYYPPPGAPYPPVHHAEGGSYPPPGTHYPPAEGWSYPPPGTQYPPAFRSDCCDGGCRNGEEPVVAYPAGNGYYPPPPRYPYL</sequence>
<dbReference type="PANTHER" id="PTHR32246">
    <property type="entry name" value="INGRESSION PROTEIN FIC1"/>
    <property type="match status" value="1"/>
</dbReference>
<reference evidence="2" key="1">
    <citation type="submission" date="2022-08" db="EMBL/GenBank/DDBJ databases">
        <authorList>
            <person name="Marques A."/>
        </authorList>
    </citation>
    <scope>NUCLEOTIDE SEQUENCE</scope>
    <source>
        <strain evidence="2">RhyPub2mFocal</strain>
        <tissue evidence="2">Leaves</tissue>
    </source>
</reference>
<dbReference type="CDD" id="cd04051">
    <property type="entry name" value="C2_SRC2_like"/>
    <property type="match status" value="1"/>
</dbReference>
<protein>
    <recommendedName>
        <fullName evidence="1">C2 domain-containing protein</fullName>
    </recommendedName>
</protein>